<dbReference type="PROSITE" id="PS00211">
    <property type="entry name" value="ABC_TRANSPORTER_1"/>
    <property type="match status" value="1"/>
</dbReference>
<dbReference type="InterPro" id="IPR003593">
    <property type="entry name" value="AAA+_ATPase"/>
</dbReference>
<accession>A0ABU6F9Q3</accession>
<keyword evidence="4 7" id="KW-0067">ATP-binding</keyword>
<dbReference type="CDD" id="cd03257">
    <property type="entry name" value="ABC_NikE_OppD_transporters"/>
    <property type="match status" value="1"/>
</dbReference>
<evidence type="ECO:0000256" key="5">
    <source>
        <dbReference type="SAM" id="MobiDB-lite"/>
    </source>
</evidence>
<dbReference type="EMBL" id="JAOZYC010000136">
    <property type="protein sequence ID" value="MEB8340761.1"/>
    <property type="molecule type" value="Genomic_DNA"/>
</dbReference>
<sequence length="271" mass="29232">MSEPIVELSALTKVFGRGRHAATAVDGVSLTLGRGESLGIVGESGSGKSTTAKMVIGLERPSAGRIVVEGHDWTRPARRVAERRRRGRTVQIVFQDPYTSLDRRQTVADCLAEVVRLHFGSTRAETARRVGELADLVGLDARQLAARPRALSGGQRQRVAIARALAAEPGVVILDEAVSALDMSIQAQILNLLDDIRRDSGVSYLFITHDLAVVRQVTDSVIVMRHGRIVEQGATAAVLDAPRDPYTRLLRDSVPRPGWDPSAVPARGGTQ</sequence>
<keyword evidence="2" id="KW-0813">Transport</keyword>
<dbReference type="InterPro" id="IPR003439">
    <property type="entry name" value="ABC_transporter-like_ATP-bd"/>
</dbReference>
<feature type="domain" description="ABC transporter" evidence="6">
    <location>
        <begin position="6"/>
        <end position="251"/>
    </location>
</feature>
<evidence type="ECO:0000256" key="1">
    <source>
        <dbReference type="ARBA" id="ARBA00005417"/>
    </source>
</evidence>
<evidence type="ECO:0000259" key="6">
    <source>
        <dbReference type="PROSITE" id="PS50893"/>
    </source>
</evidence>
<reference evidence="7 8" key="1">
    <citation type="submission" date="2022-10" db="EMBL/GenBank/DDBJ databases">
        <authorList>
            <person name="Xie J."/>
            <person name="Shen N."/>
        </authorList>
    </citation>
    <scope>NUCLEOTIDE SEQUENCE [LARGE SCALE GENOMIC DNA]</scope>
    <source>
        <strain evidence="7 8">YIM65594</strain>
    </source>
</reference>
<dbReference type="InterPro" id="IPR017871">
    <property type="entry name" value="ABC_transporter-like_CS"/>
</dbReference>
<dbReference type="GO" id="GO:0005524">
    <property type="term" value="F:ATP binding"/>
    <property type="evidence" value="ECO:0007669"/>
    <property type="project" value="UniProtKB-KW"/>
</dbReference>
<dbReference type="InterPro" id="IPR050319">
    <property type="entry name" value="ABC_transp_ATP-bind"/>
</dbReference>
<evidence type="ECO:0000256" key="3">
    <source>
        <dbReference type="ARBA" id="ARBA00022741"/>
    </source>
</evidence>
<dbReference type="Gene3D" id="3.40.50.300">
    <property type="entry name" value="P-loop containing nucleotide triphosphate hydrolases"/>
    <property type="match status" value="1"/>
</dbReference>
<keyword evidence="3" id="KW-0547">Nucleotide-binding</keyword>
<organism evidence="7 8">
    <name type="scientific">Streptomyces endophyticus</name>
    <dbReference type="NCBI Taxonomy" id="714166"/>
    <lineage>
        <taxon>Bacteria</taxon>
        <taxon>Bacillati</taxon>
        <taxon>Actinomycetota</taxon>
        <taxon>Actinomycetes</taxon>
        <taxon>Kitasatosporales</taxon>
        <taxon>Streptomycetaceae</taxon>
        <taxon>Streptomyces</taxon>
    </lineage>
</organism>
<protein>
    <submittedName>
        <fullName evidence="7">ATP-binding cassette domain-containing protein</fullName>
    </submittedName>
</protein>
<evidence type="ECO:0000313" key="7">
    <source>
        <dbReference type="EMBL" id="MEB8340761.1"/>
    </source>
</evidence>
<dbReference type="PROSITE" id="PS50893">
    <property type="entry name" value="ABC_TRANSPORTER_2"/>
    <property type="match status" value="1"/>
</dbReference>
<feature type="region of interest" description="Disordered" evidence="5">
    <location>
        <begin position="250"/>
        <end position="271"/>
    </location>
</feature>
<dbReference type="SUPFAM" id="SSF52540">
    <property type="entry name" value="P-loop containing nucleoside triphosphate hydrolases"/>
    <property type="match status" value="1"/>
</dbReference>
<evidence type="ECO:0000313" key="8">
    <source>
        <dbReference type="Proteomes" id="UP001354931"/>
    </source>
</evidence>
<comment type="caution">
    <text evidence="7">The sequence shown here is derived from an EMBL/GenBank/DDBJ whole genome shotgun (WGS) entry which is preliminary data.</text>
</comment>
<dbReference type="PANTHER" id="PTHR43776:SF7">
    <property type="entry name" value="D,D-DIPEPTIDE TRANSPORT ATP-BINDING PROTEIN DDPF-RELATED"/>
    <property type="match status" value="1"/>
</dbReference>
<proteinExistence type="inferred from homology"/>
<dbReference type="RefSeq" id="WP_326019664.1">
    <property type="nucleotide sequence ID" value="NZ_JAOZYC010000136.1"/>
</dbReference>
<keyword evidence="8" id="KW-1185">Reference proteome</keyword>
<dbReference type="SMART" id="SM00382">
    <property type="entry name" value="AAA"/>
    <property type="match status" value="1"/>
</dbReference>
<dbReference type="Pfam" id="PF00005">
    <property type="entry name" value="ABC_tran"/>
    <property type="match status" value="1"/>
</dbReference>
<evidence type="ECO:0000256" key="4">
    <source>
        <dbReference type="ARBA" id="ARBA00022840"/>
    </source>
</evidence>
<comment type="similarity">
    <text evidence="1">Belongs to the ABC transporter superfamily.</text>
</comment>
<name>A0ABU6F9Q3_9ACTN</name>
<gene>
    <name evidence="7" type="ORF">OKJ99_25000</name>
</gene>
<dbReference type="Proteomes" id="UP001354931">
    <property type="component" value="Unassembled WGS sequence"/>
</dbReference>
<evidence type="ECO:0000256" key="2">
    <source>
        <dbReference type="ARBA" id="ARBA00022448"/>
    </source>
</evidence>
<dbReference type="PANTHER" id="PTHR43776">
    <property type="entry name" value="TRANSPORT ATP-BINDING PROTEIN"/>
    <property type="match status" value="1"/>
</dbReference>
<dbReference type="InterPro" id="IPR027417">
    <property type="entry name" value="P-loop_NTPase"/>
</dbReference>